<keyword evidence="5" id="KW-0276">Fatty acid metabolism</keyword>
<dbReference type="PRINTS" id="PR00075">
    <property type="entry name" value="FACDDSATRASE"/>
</dbReference>
<dbReference type="AlphaFoldDB" id="A0A0M9A4C5"/>
<evidence type="ECO:0000256" key="10">
    <source>
        <dbReference type="ARBA" id="ARBA00023136"/>
    </source>
</evidence>
<comment type="similarity">
    <text evidence="2 12">Belongs to the fatty acid desaturase type 1 family.</text>
</comment>
<name>A0A0M9A4C5_9HYME</name>
<dbReference type="InterPro" id="IPR005804">
    <property type="entry name" value="FA_desaturase_dom"/>
</dbReference>
<evidence type="ECO:0000256" key="14">
    <source>
        <dbReference type="SAM" id="Phobius"/>
    </source>
</evidence>
<evidence type="ECO:0000313" key="17">
    <source>
        <dbReference type="Proteomes" id="UP000053105"/>
    </source>
</evidence>
<evidence type="ECO:0000259" key="15">
    <source>
        <dbReference type="Pfam" id="PF00487"/>
    </source>
</evidence>
<gene>
    <name evidence="16" type="ORF">WN51_10823</name>
</gene>
<dbReference type="InterPro" id="IPR015876">
    <property type="entry name" value="Acyl-CoA_DS"/>
</dbReference>
<evidence type="ECO:0000256" key="3">
    <source>
        <dbReference type="ARBA" id="ARBA00022516"/>
    </source>
</evidence>
<evidence type="ECO:0000256" key="12">
    <source>
        <dbReference type="RuleBase" id="RU000581"/>
    </source>
</evidence>
<sequence length="436" mass="51323">MDEDGRDNMLRNVLQKWHVILDILRICVRSKIQFLYNTRWSFAREIVAFTYLNFKIRLFEMTASMSGSSTSMYLETSQQEKSATEKASNQTLQSQKSSTQPEYEWKIVWKNVIAFTYLHIGALYGIYLAFAVTKLQTTLWGIFLCVFGELGITAGAHRLWTHRTYKAKWPMRFMLMIMQTTAFQNDIYEWARDHRVHHKFTDTNADPHNAKRGFFFSHVGWLLLRKHPDVIKQGATIDMTDLNKDPIVLWQRKWYRLLVLLFSFVLPVWVPCYFWNETLFNSWHHNLLKYATILNITWLVNSAAHLWGYKPYDKNICPTENKIVAILSVGEGWHNYHHVFPWDYKAAEFGNFNKNITTALINFCALLGLAYDMKTVPIDVIKKRANRTGDGTRYSEDKDSQNHRDHHSHEDMKWGWGDVDMTPEEIQEVNVINKSE</sequence>
<keyword evidence="6 14" id="KW-1133">Transmembrane helix</keyword>
<keyword evidence="4 12" id="KW-0812">Transmembrane</keyword>
<evidence type="ECO:0000256" key="11">
    <source>
        <dbReference type="ARBA" id="ARBA00023160"/>
    </source>
</evidence>
<dbReference type="GO" id="GO:0005506">
    <property type="term" value="F:iron ion binding"/>
    <property type="evidence" value="ECO:0007669"/>
    <property type="project" value="TreeGrafter"/>
</dbReference>
<comment type="subcellular location">
    <subcellularLocation>
        <location evidence="1">Membrane</location>
        <topology evidence="1">Multi-pass membrane protein</topology>
    </subcellularLocation>
</comment>
<accession>A0A0M9A4C5</accession>
<feature type="transmembrane region" description="Helical" evidence="14">
    <location>
        <begin position="254"/>
        <end position="276"/>
    </location>
</feature>
<evidence type="ECO:0000256" key="1">
    <source>
        <dbReference type="ARBA" id="ARBA00004141"/>
    </source>
</evidence>
<keyword evidence="9" id="KW-0443">Lipid metabolism</keyword>
<comment type="domain">
    <text evidence="12">The histidine box domains are involved in binding the catalytic metal ions.</text>
</comment>
<dbReference type="PANTHER" id="PTHR11351:SF31">
    <property type="entry name" value="DESATURASE 1, ISOFORM A-RELATED"/>
    <property type="match status" value="1"/>
</dbReference>
<feature type="domain" description="Fatty acid desaturase" evidence="15">
    <location>
        <begin position="142"/>
        <end position="341"/>
    </location>
</feature>
<keyword evidence="11 12" id="KW-0275">Fatty acid biosynthesis</keyword>
<feature type="compositionally biased region" description="Basic and acidic residues" evidence="13">
    <location>
        <begin position="393"/>
        <end position="413"/>
    </location>
</feature>
<dbReference type="GO" id="GO:0004768">
    <property type="term" value="F:stearoyl-CoA 9-desaturase activity"/>
    <property type="evidence" value="ECO:0007669"/>
    <property type="project" value="TreeGrafter"/>
</dbReference>
<dbReference type="OrthoDB" id="10260134at2759"/>
<dbReference type="PANTHER" id="PTHR11351">
    <property type="entry name" value="ACYL-COA DESATURASE"/>
    <property type="match status" value="1"/>
</dbReference>
<evidence type="ECO:0000256" key="7">
    <source>
        <dbReference type="ARBA" id="ARBA00023002"/>
    </source>
</evidence>
<keyword evidence="17" id="KW-1185">Reference proteome</keyword>
<evidence type="ECO:0000256" key="13">
    <source>
        <dbReference type="SAM" id="MobiDB-lite"/>
    </source>
</evidence>
<proteinExistence type="inferred from homology"/>
<feature type="region of interest" description="Disordered" evidence="13">
    <location>
        <begin position="388"/>
        <end position="417"/>
    </location>
</feature>
<reference evidence="16 17" key="1">
    <citation type="submission" date="2015-07" db="EMBL/GenBank/DDBJ databases">
        <title>The genome of Melipona quadrifasciata.</title>
        <authorList>
            <person name="Pan H."/>
            <person name="Kapheim K."/>
        </authorList>
    </citation>
    <scope>NUCLEOTIDE SEQUENCE [LARGE SCALE GENOMIC DNA]</scope>
    <source>
        <strain evidence="16">0111107301</strain>
        <tissue evidence="16">Whole body</tissue>
    </source>
</reference>
<dbReference type="GO" id="GO:0006636">
    <property type="term" value="P:unsaturated fatty acid biosynthetic process"/>
    <property type="evidence" value="ECO:0007669"/>
    <property type="project" value="TreeGrafter"/>
</dbReference>
<dbReference type="EMBL" id="KQ435737">
    <property type="protein sequence ID" value="KOX76967.1"/>
    <property type="molecule type" value="Genomic_DNA"/>
</dbReference>
<dbReference type="CDD" id="cd03505">
    <property type="entry name" value="Delta9-FADS-like"/>
    <property type="match status" value="1"/>
</dbReference>
<evidence type="ECO:0000313" key="16">
    <source>
        <dbReference type="EMBL" id="KOX76967.1"/>
    </source>
</evidence>
<evidence type="ECO:0000256" key="2">
    <source>
        <dbReference type="ARBA" id="ARBA00009295"/>
    </source>
</evidence>
<keyword evidence="3 12" id="KW-0444">Lipid biosynthesis</keyword>
<keyword evidence="8" id="KW-0408">Iron</keyword>
<evidence type="ECO:0000256" key="9">
    <source>
        <dbReference type="ARBA" id="ARBA00023098"/>
    </source>
</evidence>
<evidence type="ECO:0000256" key="6">
    <source>
        <dbReference type="ARBA" id="ARBA00022989"/>
    </source>
</evidence>
<evidence type="ECO:0000256" key="8">
    <source>
        <dbReference type="ARBA" id="ARBA00023004"/>
    </source>
</evidence>
<protein>
    <submittedName>
        <fullName evidence="16">Acyl-CoA Delta(11) desaturase</fullName>
    </submittedName>
</protein>
<comment type="cofactor">
    <cofactor evidence="12">
        <name>Fe(2+)</name>
        <dbReference type="ChEBI" id="CHEBI:29033"/>
    </cofactor>
</comment>
<keyword evidence="7 12" id="KW-0560">Oxidoreductase</keyword>
<feature type="transmembrane region" description="Helical" evidence="14">
    <location>
        <begin position="112"/>
        <end position="132"/>
    </location>
</feature>
<evidence type="ECO:0000256" key="4">
    <source>
        <dbReference type="ARBA" id="ARBA00022692"/>
    </source>
</evidence>
<dbReference type="Pfam" id="PF00487">
    <property type="entry name" value="FA_desaturase"/>
    <property type="match status" value="1"/>
</dbReference>
<dbReference type="STRING" id="166423.A0A0M9A4C5"/>
<keyword evidence="10 14" id="KW-0472">Membrane</keyword>
<evidence type="ECO:0000256" key="5">
    <source>
        <dbReference type="ARBA" id="ARBA00022832"/>
    </source>
</evidence>
<feature type="transmembrane region" description="Helical" evidence="14">
    <location>
        <begin position="288"/>
        <end position="307"/>
    </location>
</feature>
<dbReference type="GO" id="GO:0005789">
    <property type="term" value="C:endoplasmic reticulum membrane"/>
    <property type="evidence" value="ECO:0007669"/>
    <property type="project" value="TreeGrafter"/>
</dbReference>
<feature type="transmembrane region" description="Helical" evidence="14">
    <location>
        <begin position="138"/>
        <end position="160"/>
    </location>
</feature>
<organism evidence="16 17">
    <name type="scientific">Melipona quadrifasciata</name>
    <dbReference type="NCBI Taxonomy" id="166423"/>
    <lineage>
        <taxon>Eukaryota</taxon>
        <taxon>Metazoa</taxon>
        <taxon>Ecdysozoa</taxon>
        <taxon>Arthropoda</taxon>
        <taxon>Hexapoda</taxon>
        <taxon>Insecta</taxon>
        <taxon>Pterygota</taxon>
        <taxon>Neoptera</taxon>
        <taxon>Endopterygota</taxon>
        <taxon>Hymenoptera</taxon>
        <taxon>Apocrita</taxon>
        <taxon>Aculeata</taxon>
        <taxon>Apoidea</taxon>
        <taxon>Anthophila</taxon>
        <taxon>Apidae</taxon>
        <taxon>Melipona</taxon>
    </lineage>
</organism>
<dbReference type="Proteomes" id="UP000053105">
    <property type="component" value="Unassembled WGS sequence"/>
</dbReference>